<feature type="chain" id="PRO_5040760065" evidence="3">
    <location>
        <begin position="37"/>
        <end position="440"/>
    </location>
</feature>
<feature type="signal peptide" evidence="3">
    <location>
        <begin position="1"/>
        <end position="36"/>
    </location>
</feature>
<evidence type="ECO:0000313" key="5">
    <source>
        <dbReference type="EMBL" id="MDA1362298.1"/>
    </source>
</evidence>
<dbReference type="NCBIfam" id="NF035930">
    <property type="entry name" value="lectin_2"/>
    <property type="match status" value="1"/>
</dbReference>
<dbReference type="SUPFAM" id="SSF53474">
    <property type="entry name" value="alpha/beta-Hydrolases"/>
    <property type="match status" value="2"/>
</dbReference>
<reference evidence="5" key="1">
    <citation type="submission" date="2022-12" db="EMBL/GenBank/DDBJ databases">
        <title>Gycomyces niveus sp.nov.,a novel actinomycete isolated from soil in Shouguan.</title>
        <authorList>
            <person name="Yang X."/>
        </authorList>
    </citation>
    <scope>NUCLEOTIDE SEQUENCE</scope>
    <source>
        <strain evidence="5">NEAU-A15</strain>
    </source>
</reference>
<dbReference type="NCBIfam" id="TIGR01840">
    <property type="entry name" value="esterase_phb"/>
    <property type="match status" value="1"/>
</dbReference>
<keyword evidence="6" id="KW-1185">Reference proteome</keyword>
<dbReference type="Pfam" id="PF00652">
    <property type="entry name" value="Ricin_B_lectin"/>
    <property type="match status" value="1"/>
</dbReference>
<dbReference type="GO" id="GO:0016787">
    <property type="term" value="F:hydrolase activity"/>
    <property type="evidence" value="ECO:0007669"/>
    <property type="project" value="UniProtKB-KW"/>
</dbReference>
<dbReference type="InterPro" id="IPR035992">
    <property type="entry name" value="Ricin_B-like_lectins"/>
</dbReference>
<dbReference type="Gene3D" id="2.80.10.50">
    <property type="match status" value="1"/>
</dbReference>
<evidence type="ECO:0000256" key="1">
    <source>
        <dbReference type="ARBA" id="ARBA00022729"/>
    </source>
</evidence>
<organism evidence="5 6">
    <name type="scientific">Glycomyces luteolus</name>
    <dbReference type="NCBI Taxonomy" id="2670330"/>
    <lineage>
        <taxon>Bacteria</taxon>
        <taxon>Bacillati</taxon>
        <taxon>Actinomycetota</taxon>
        <taxon>Actinomycetes</taxon>
        <taxon>Glycomycetales</taxon>
        <taxon>Glycomycetaceae</taxon>
        <taxon>Glycomyces</taxon>
    </lineage>
</organism>
<keyword evidence="1 3" id="KW-0732">Signal</keyword>
<proteinExistence type="predicted"/>
<evidence type="ECO:0000256" key="3">
    <source>
        <dbReference type="SAM" id="SignalP"/>
    </source>
</evidence>
<dbReference type="GO" id="GO:0005576">
    <property type="term" value="C:extracellular region"/>
    <property type="evidence" value="ECO:0007669"/>
    <property type="project" value="InterPro"/>
</dbReference>
<evidence type="ECO:0000256" key="2">
    <source>
        <dbReference type="ARBA" id="ARBA00022801"/>
    </source>
</evidence>
<comment type="caution">
    <text evidence="5">The sequence shown here is derived from an EMBL/GenBank/DDBJ whole genome shotgun (WGS) entry which is preliminary data.</text>
</comment>
<evidence type="ECO:0000259" key="4">
    <source>
        <dbReference type="SMART" id="SM00458"/>
    </source>
</evidence>
<accession>A0A9X3PBE8</accession>
<dbReference type="SUPFAM" id="SSF50370">
    <property type="entry name" value="Ricin B-like lectins"/>
    <property type="match status" value="1"/>
</dbReference>
<dbReference type="EMBL" id="JAPZVP010000022">
    <property type="protein sequence ID" value="MDA1362298.1"/>
    <property type="molecule type" value="Genomic_DNA"/>
</dbReference>
<dbReference type="Pfam" id="PF10503">
    <property type="entry name" value="Esterase_PHB"/>
    <property type="match status" value="1"/>
</dbReference>
<dbReference type="PROSITE" id="PS50231">
    <property type="entry name" value="RICIN_B_LECTIN"/>
    <property type="match status" value="1"/>
</dbReference>
<keyword evidence="2" id="KW-0378">Hydrolase</keyword>
<dbReference type="SMART" id="SM00458">
    <property type="entry name" value="RICIN"/>
    <property type="match status" value="1"/>
</dbReference>
<evidence type="ECO:0000313" key="6">
    <source>
        <dbReference type="Proteomes" id="UP001146067"/>
    </source>
</evidence>
<dbReference type="AlphaFoldDB" id="A0A9X3PBE8"/>
<name>A0A9X3PBE8_9ACTN</name>
<dbReference type="PANTHER" id="PTHR43037:SF5">
    <property type="entry name" value="FERULOYL ESTERASE"/>
    <property type="match status" value="1"/>
</dbReference>
<dbReference type="InterPro" id="IPR010126">
    <property type="entry name" value="Esterase_phb"/>
</dbReference>
<gene>
    <name evidence="5" type="ORF">O1R50_21920</name>
</gene>
<protein>
    <submittedName>
        <fullName evidence="5">PHB depolymerase family esterase</fullName>
    </submittedName>
</protein>
<dbReference type="Gene3D" id="3.40.50.1820">
    <property type="entry name" value="alpha/beta hydrolase"/>
    <property type="match status" value="1"/>
</dbReference>
<dbReference type="RefSeq" id="WP_270112362.1">
    <property type="nucleotide sequence ID" value="NZ_JAPZVP010000022.1"/>
</dbReference>
<dbReference type="InterPro" id="IPR029058">
    <property type="entry name" value="AB_hydrolase_fold"/>
</dbReference>
<feature type="domain" description="Ricin B lectin" evidence="4">
    <location>
        <begin position="313"/>
        <end position="439"/>
    </location>
</feature>
<dbReference type="InterPro" id="IPR050955">
    <property type="entry name" value="Plant_Biomass_Hydrol_Est"/>
</dbReference>
<dbReference type="InterPro" id="IPR000772">
    <property type="entry name" value="Ricin_B_lectin"/>
</dbReference>
<dbReference type="CDD" id="cd23418">
    <property type="entry name" value="beta-trefoil_Ricin_XLN-like"/>
    <property type="match status" value="1"/>
</dbReference>
<dbReference type="PANTHER" id="PTHR43037">
    <property type="entry name" value="UNNAMED PRODUCT-RELATED"/>
    <property type="match status" value="1"/>
</dbReference>
<sequence length="440" mass="46891">MSTVIRLRRGATAIFTIALVAASALLVFMAPKAAHAAQLQQITSFGNNPGNLEMYLYVPDNVATNPALVVANHYCTGSGPAYYSGTQFDELAEQHGYIIVYPSVTRSSKCFDVASQASLSGTGGDSVSIKSMVDYVLANYGADRNRIFATGTSSGAMMTNVLLGVYPEVFKAGSAYAGVPFTCFATTNGSEWNSECSEGRIDRTPQQWGDAVRGANPGYNGPWPRMQIWHGTEDDALFYPNFREQIDQWTNVNGTDQTADYTDTPEPNWTRTRYGGTGGQAPVEAISMAGVDHGLPHRAAETLRFFGLTSTATGGQIAGAASGRCLDVPGSNSTNGTQLQLWDCNGGSNQQFTRTSAGELKVGGKCLDAYGWGTAEGTQVVIWDCTGSSNQRWTVNSNGSIRNDFNGLCLDAMGGTGANGTKIILWSCHGGTNQQWNTVL</sequence>
<dbReference type="Proteomes" id="UP001146067">
    <property type="component" value="Unassembled WGS sequence"/>
</dbReference>